<keyword evidence="1" id="KW-0812">Transmembrane</keyword>
<comment type="caution">
    <text evidence="2">The sequence shown here is derived from an EMBL/GenBank/DDBJ whole genome shotgun (WGS) entry which is preliminary data.</text>
</comment>
<protein>
    <recommendedName>
        <fullName evidence="4">DUF4175 domain-containing protein</fullName>
    </recommendedName>
</protein>
<evidence type="ECO:0000256" key="1">
    <source>
        <dbReference type="SAM" id="Phobius"/>
    </source>
</evidence>
<sequence>MINRFWHIWTIPLLLGIISLGGLISALVGDDIWDVLSWLTLGIPLLVIARFWLKPQGSKKLIK</sequence>
<keyword evidence="1" id="KW-0472">Membrane</keyword>
<organism evidence="2 3">
    <name type="scientific">Spirosoma profusum</name>
    <dbReference type="NCBI Taxonomy" id="2771354"/>
    <lineage>
        <taxon>Bacteria</taxon>
        <taxon>Pseudomonadati</taxon>
        <taxon>Bacteroidota</taxon>
        <taxon>Cytophagia</taxon>
        <taxon>Cytophagales</taxon>
        <taxon>Cytophagaceae</taxon>
        <taxon>Spirosoma</taxon>
    </lineage>
</organism>
<dbReference type="Proteomes" id="UP000598820">
    <property type="component" value="Unassembled WGS sequence"/>
</dbReference>
<dbReference type="RefSeq" id="WP_190889512.1">
    <property type="nucleotide sequence ID" value="NZ_JACWZY010000023.1"/>
</dbReference>
<dbReference type="EMBL" id="JACWZY010000023">
    <property type="protein sequence ID" value="MBD2703669.1"/>
    <property type="molecule type" value="Genomic_DNA"/>
</dbReference>
<accession>A0A926XZ52</accession>
<name>A0A926XZ52_9BACT</name>
<keyword evidence="3" id="KW-1185">Reference proteome</keyword>
<gene>
    <name evidence="2" type="ORF">IC229_23695</name>
</gene>
<proteinExistence type="predicted"/>
<reference evidence="2" key="1">
    <citation type="submission" date="2020-09" db="EMBL/GenBank/DDBJ databases">
        <authorList>
            <person name="Kim M.K."/>
        </authorList>
    </citation>
    <scope>NUCLEOTIDE SEQUENCE</scope>
    <source>
        <strain evidence="2">BT702</strain>
    </source>
</reference>
<keyword evidence="1" id="KW-1133">Transmembrane helix</keyword>
<evidence type="ECO:0000313" key="3">
    <source>
        <dbReference type="Proteomes" id="UP000598820"/>
    </source>
</evidence>
<evidence type="ECO:0000313" key="2">
    <source>
        <dbReference type="EMBL" id="MBD2703669.1"/>
    </source>
</evidence>
<feature type="transmembrane region" description="Helical" evidence="1">
    <location>
        <begin position="7"/>
        <end position="29"/>
    </location>
</feature>
<evidence type="ECO:0008006" key="4">
    <source>
        <dbReference type="Google" id="ProtNLM"/>
    </source>
</evidence>
<dbReference type="AlphaFoldDB" id="A0A926XZ52"/>
<feature type="transmembrane region" description="Helical" evidence="1">
    <location>
        <begin position="35"/>
        <end position="53"/>
    </location>
</feature>